<protein>
    <submittedName>
        <fullName evidence="3">Uncharacterized protein</fullName>
    </submittedName>
</protein>
<feature type="transmembrane region" description="Helical" evidence="1">
    <location>
        <begin position="25"/>
        <end position="49"/>
    </location>
</feature>
<name>A0A914RWA2_PAREQ</name>
<evidence type="ECO:0000313" key="2">
    <source>
        <dbReference type="Proteomes" id="UP000887564"/>
    </source>
</evidence>
<dbReference type="WBParaSite" id="PEQ_0001077501-mRNA-1">
    <property type="protein sequence ID" value="PEQ_0001077501-mRNA-1"/>
    <property type="gene ID" value="PEQ_0001077501"/>
</dbReference>
<evidence type="ECO:0000256" key="1">
    <source>
        <dbReference type="SAM" id="Phobius"/>
    </source>
</evidence>
<accession>A0A914RWA2</accession>
<proteinExistence type="predicted"/>
<dbReference type="Proteomes" id="UP000887564">
    <property type="component" value="Unplaced"/>
</dbReference>
<dbReference type="AlphaFoldDB" id="A0A914RWA2"/>
<evidence type="ECO:0000313" key="3">
    <source>
        <dbReference type="WBParaSite" id="PEQ_0001077501-mRNA-1"/>
    </source>
</evidence>
<sequence length="55" mass="5799">MVILILMTVELAGFLGLTGIKLNPVSAVTIITAVGIGTIAVRFFGVFALHCCKKH</sequence>
<reference evidence="3" key="1">
    <citation type="submission" date="2022-11" db="UniProtKB">
        <authorList>
            <consortium name="WormBaseParasite"/>
        </authorList>
    </citation>
    <scope>IDENTIFICATION</scope>
</reference>
<keyword evidence="1" id="KW-0812">Transmembrane</keyword>
<keyword evidence="1" id="KW-0472">Membrane</keyword>
<keyword evidence="1" id="KW-1133">Transmembrane helix</keyword>
<organism evidence="2 3">
    <name type="scientific">Parascaris equorum</name>
    <name type="common">Equine roundworm</name>
    <dbReference type="NCBI Taxonomy" id="6256"/>
    <lineage>
        <taxon>Eukaryota</taxon>
        <taxon>Metazoa</taxon>
        <taxon>Ecdysozoa</taxon>
        <taxon>Nematoda</taxon>
        <taxon>Chromadorea</taxon>
        <taxon>Rhabditida</taxon>
        <taxon>Spirurina</taxon>
        <taxon>Ascaridomorpha</taxon>
        <taxon>Ascaridoidea</taxon>
        <taxon>Ascarididae</taxon>
        <taxon>Parascaris</taxon>
    </lineage>
</organism>
<keyword evidence="2" id="KW-1185">Reference proteome</keyword>